<dbReference type="EMBL" id="SNXY01000010">
    <property type="protein sequence ID" value="TDP82635.1"/>
    <property type="molecule type" value="Genomic_DNA"/>
</dbReference>
<keyword evidence="3" id="KW-1185">Reference proteome</keyword>
<proteinExistence type="predicted"/>
<accession>A0A4R6R9U0</accession>
<keyword evidence="1" id="KW-0732">Signal</keyword>
<organism evidence="2 3">
    <name type="scientific">Oharaeibacter diazotrophicus</name>
    <dbReference type="NCBI Taxonomy" id="1920512"/>
    <lineage>
        <taxon>Bacteria</taxon>
        <taxon>Pseudomonadati</taxon>
        <taxon>Pseudomonadota</taxon>
        <taxon>Alphaproteobacteria</taxon>
        <taxon>Hyphomicrobiales</taxon>
        <taxon>Pleomorphomonadaceae</taxon>
        <taxon>Oharaeibacter</taxon>
    </lineage>
</organism>
<comment type="caution">
    <text evidence="2">The sequence shown here is derived from an EMBL/GenBank/DDBJ whole genome shotgun (WGS) entry which is preliminary data.</text>
</comment>
<protein>
    <recommendedName>
        <fullName evidence="4">DUF1176 domain-containing protein</fullName>
    </recommendedName>
</protein>
<evidence type="ECO:0000256" key="1">
    <source>
        <dbReference type="SAM" id="SignalP"/>
    </source>
</evidence>
<sequence>MSALARAAAILLLLAAAPPAAADVVERFGGVEIRCDDARACTASIRAEGDGPGSVLRIARGPASRARWTLSIATLGALADRDRPVAVTVDNGVGVRLQPIADYAPFVAPTDFYVLSQSALDRLVVRLFTGASLRFSYVDVAGAPHTDVFRLRGLADALDAIDDVQRRVVGDRRFGRPEGLEPAPAVDRRALVAGAGVPPRLAEWHAVASGCEAADSADLAAVAPIVASVSDTATVYALPCFRSAGRTAFRLYEIESGEIGGMHLLVFAGWSPRLGWFGTDTLDDVELDGARLAGGTRDPGGCAGRGTWSFDAYAYRLDRFEAADRCGADPGPLRPVFPTPTP</sequence>
<dbReference type="Proteomes" id="UP000294547">
    <property type="component" value="Unassembled WGS sequence"/>
</dbReference>
<evidence type="ECO:0008006" key="4">
    <source>
        <dbReference type="Google" id="ProtNLM"/>
    </source>
</evidence>
<gene>
    <name evidence="2" type="ORF">EDD54_3904</name>
</gene>
<dbReference type="AlphaFoldDB" id="A0A4R6R9U0"/>
<name>A0A4R6R9U0_9HYPH</name>
<reference evidence="2 3" key="1">
    <citation type="submission" date="2019-03" db="EMBL/GenBank/DDBJ databases">
        <title>Genomic Encyclopedia of Type Strains, Phase IV (KMG-IV): sequencing the most valuable type-strain genomes for metagenomic binning, comparative biology and taxonomic classification.</title>
        <authorList>
            <person name="Goeker M."/>
        </authorList>
    </citation>
    <scope>NUCLEOTIDE SEQUENCE [LARGE SCALE GENOMIC DNA]</scope>
    <source>
        <strain evidence="2 3">DSM 102969</strain>
    </source>
</reference>
<feature type="signal peptide" evidence="1">
    <location>
        <begin position="1"/>
        <end position="22"/>
    </location>
</feature>
<dbReference type="OrthoDB" id="7823834at2"/>
<evidence type="ECO:0000313" key="3">
    <source>
        <dbReference type="Proteomes" id="UP000294547"/>
    </source>
</evidence>
<evidence type="ECO:0000313" key="2">
    <source>
        <dbReference type="EMBL" id="TDP82635.1"/>
    </source>
</evidence>
<feature type="chain" id="PRO_5020704380" description="DUF1176 domain-containing protein" evidence="1">
    <location>
        <begin position="23"/>
        <end position="342"/>
    </location>
</feature>
<dbReference type="RefSeq" id="WP_126538993.1">
    <property type="nucleotide sequence ID" value="NZ_BSPM01000007.1"/>
</dbReference>